<evidence type="ECO:0000256" key="1">
    <source>
        <dbReference type="SAM" id="MobiDB-lite"/>
    </source>
</evidence>
<dbReference type="EMBL" id="SRLO01000603">
    <property type="protein sequence ID" value="TNN50865.1"/>
    <property type="molecule type" value="Genomic_DNA"/>
</dbReference>
<feature type="compositionally biased region" description="Polar residues" evidence="1">
    <location>
        <begin position="182"/>
        <end position="197"/>
    </location>
</feature>
<feature type="region of interest" description="Disordered" evidence="1">
    <location>
        <begin position="155"/>
        <end position="217"/>
    </location>
</feature>
<gene>
    <name evidence="2" type="ORF">EYF80_038948</name>
</gene>
<organism evidence="2 3">
    <name type="scientific">Liparis tanakae</name>
    <name type="common">Tanaka's snailfish</name>
    <dbReference type="NCBI Taxonomy" id="230148"/>
    <lineage>
        <taxon>Eukaryota</taxon>
        <taxon>Metazoa</taxon>
        <taxon>Chordata</taxon>
        <taxon>Craniata</taxon>
        <taxon>Vertebrata</taxon>
        <taxon>Euteleostomi</taxon>
        <taxon>Actinopterygii</taxon>
        <taxon>Neopterygii</taxon>
        <taxon>Teleostei</taxon>
        <taxon>Neoteleostei</taxon>
        <taxon>Acanthomorphata</taxon>
        <taxon>Eupercaria</taxon>
        <taxon>Perciformes</taxon>
        <taxon>Cottioidei</taxon>
        <taxon>Cottales</taxon>
        <taxon>Liparidae</taxon>
        <taxon>Liparis</taxon>
    </lineage>
</organism>
<dbReference type="AlphaFoldDB" id="A0A4Z2GCL9"/>
<evidence type="ECO:0000313" key="3">
    <source>
        <dbReference type="Proteomes" id="UP000314294"/>
    </source>
</evidence>
<comment type="caution">
    <text evidence="2">The sequence shown here is derived from an EMBL/GenBank/DDBJ whole genome shotgun (WGS) entry which is preliminary data.</text>
</comment>
<reference evidence="2 3" key="1">
    <citation type="submission" date="2019-03" db="EMBL/GenBank/DDBJ databases">
        <title>First draft genome of Liparis tanakae, snailfish: a comprehensive survey of snailfish specific genes.</title>
        <authorList>
            <person name="Kim W."/>
            <person name="Song I."/>
            <person name="Jeong J.-H."/>
            <person name="Kim D."/>
            <person name="Kim S."/>
            <person name="Ryu S."/>
            <person name="Song J.Y."/>
            <person name="Lee S.K."/>
        </authorList>
    </citation>
    <scope>NUCLEOTIDE SEQUENCE [LARGE SCALE GENOMIC DNA]</scope>
    <source>
        <tissue evidence="2">Muscle</tissue>
    </source>
</reference>
<proteinExistence type="predicted"/>
<accession>A0A4Z2GCL9</accession>
<sequence>MQSSVSPRGHLGVVLPVMPQPVITQAAGLFAHLLPSTGRHTAPQGDVVVPALAVVLAVDDDAFGRHALRSQQCDPDSSSWSPSSPAVVSYPRPSCRHTTSASTSSHRSSQTVPHLPSRPPGRPPASEGCRCLRDKRQGSDISLGFLRNNEYLLHGATPPPPGAHLEVRHRPPRPRCPDYSRRGQTFCSGTPGGSSRSLCIPDARSGRRSPGRNPRGIPRLTLMAVAVGPAEGAGALPDEAPGVGLSVRVPAEAVVAQASARVLPHVVREVGPLQAGGAGVRVGDGAVVVAQLRESFRTREVDCRNRPTLG</sequence>
<protein>
    <submittedName>
        <fullName evidence="2">Uncharacterized protein</fullName>
    </submittedName>
</protein>
<feature type="region of interest" description="Disordered" evidence="1">
    <location>
        <begin position="69"/>
        <end position="131"/>
    </location>
</feature>
<feature type="compositionally biased region" description="Low complexity" evidence="1">
    <location>
        <begin position="75"/>
        <end position="115"/>
    </location>
</feature>
<feature type="compositionally biased region" description="Basic and acidic residues" evidence="1">
    <location>
        <begin position="165"/>
        <end position="181"/>
    </location>
</feature>
<dbReference type="Proteomes" id="UP000314294">
    <property type="component" value="Unassembled WGS sequence"/>
</dbReference>
<keyword evidence="3" id="KW-1185">Reference proteome</keyword>
<name>A0A4Z2GCL9_9TELE</name>
<evidence type="ECO:0000313" key="2">
    <source>
        <dbReference type="EMBL" id="TNN50865.1"/>
    </source>
</evidence>